<keyword evidence="1" id="KW-0812">Transmembrane</keyword>
<evidence type="ECO:0000313" key="4">
    <source>
        <dbReference type="Proteomes" id="UP000658225"/>
    </source>
</evidence>
<feature type="transmembrane region" description="Helical" evidence="1">
    <location>
        <begin position="158"/>
        <end position="178"/>
    </location>
</feature>
<dbReference type="Pfam" id="PF02517">
    <property type="entry name" value="Rce1-like"/>
    <property type="match status" value="1"/>
</dbReference>
<feature type="transmembrane region" description="Helical" evidence="1">
    <location>
        <begin position="116"/>
        <end position="137"/>
    </location>
</feature>
<dbReference type="AlphaFoldDB" id="A0A927MEB2"/>
<sequence>MLKAKSWWLYLLLGWLTFVVGLLFATIVGTAFRNADAPNWLWQIVQAIIVTGTVIPSIYLLQRKLGLNHWNDLGLSRLKKGIPYVFIGAGLVIILAGTGLMIAYSLGWIYDIRFHFSSKLVLAFLVNVLFAFFYEAFPEEVVFRGYTYHILTMRVPRIVALLVQPVLFVLAPLAVVSLQELVGIGGMVITVDYIILLLGFGLMLQFLRILTNNLWTSIGFHLAFLEVSRFFIQQQEQRFLSFKEVEAGTGDVFVAFFMVIVVGIVLMMILSIVLRKKIRWFEKSD</sequence>
<keyword evidence="3" id="KW-0645">Protease</keyword>
<feature type="transmembrane region" description="Helical" evidence="1">
    <location>
        <begin position="214"/>
        <end position="232"/>
    </location>
</feature>
<reference evidence="3" key="1">
    <citation type="submission" date="2020-10" db="EMBL/GenBank/DDBJ databases">
        <title>Genomic Encyclopedia of Type Strains, Phase IV (KMG-IV): sequencing the most valuable type-strain genomes for metagenomic binning, comparative biology and taxonomic classification.</title>
        <authorList>
            <person name="Goeker M."/>
        </authorList>
    </citation>
    <scope>NUCLEOTIDE SEQUENCE</scope>
    <source>
        <strain evidence="3">DSM 13886</strain>
    </source>
</reference>
<keyword evidence="1" id="KW-0472">Membrane</keyword>
<evidence type="ECO:0000313" key="3">
    <source>
        <dbReference type="EMBL" id="MBE1553174.1"/>
    </source>
</evidence>
<feature type="transmembrane region" description="Helical" evidence="1">
    <location>
        <begin position="252"/>
        <end position="274"/>
    </location>
</feature>
<feature type="transmembrane region" description="Helical" evidence="1">
    <location>
        <begin position="82"/>
        <end position="110"/>
    </location>
</feature>
<dbReference type="GO" id="GO:0004175">
    <property type="term" value="F:endopeptidase activity"/>
    <property type="evidence" value="ECO:0007669"/>
    <property type="project" value="UniProtKB-ARBA"/>
</dbReference>
<proteinExistence type="predicted"/>
<dbReference type="GO" id="GO:0006508">
    <property type="term" value="P:proteolysis"/>
    <property type="evidence" value="ECO:0007669"/>
    <property type="project" value="UniProtKB-KW"/>
</dbReference>
<organism evidence="3 4">
    <name type="scientific">Sporosarcina limicola</name>
    <dbReference type="NCBI Taxonomy" id="34101"/>
    <lineage>
        <taxon>Bacteria</taxon>
        <taxon>Bacillati</taxon>
        <taxon>Bacillota</taxon>
        <taxon>Bacilli</taxon>
        <taxon>Bacillales</taxon>
        <taxon>Caryophanaceae</taxon>
        <taxon>Sporosarcina</taxon>
    </lineage>
</organism>
<gene>
    <name evidence="3" type="ORF">H4683_000243</name>
</gene>
<name>A0A927MEB2_9BACL</name>
<feature type="transmembrane region" description="Helical" evidence="1">
    <location>
        <begin position="7"/>
        <end position="28"/>
    </location>
</feature>
<accession>A0A927MEB2</accession>
<comment type="caution">
    <text evidence="3">The sequence shown here is derived from an EMBL/GenBank/DDBJ whole genome shotgun (WGS) entry which is preliminary data.</text>
</comment>
<dbReference type="GO" id="GO:0080120">
    <property type="term" value="P:CAAX-box protein maturation"/>
    <property type="evidence" value="ECO:0007669"/>
    <property type="project" value="UniProtKB-ARBA"/>
</dbReference>
<evidence type="ECO:0000256" key="1">
    <source>
        <dbReference type="SAM" id="Phobius"/>
    </source>
</evidence>
<keyword evidence="3" id="KW-0378">Hydrolase</keyword>
<dbReference type="RefSeq" id="WP_192596994.1">
    <property type="nucleotide sequence ID" value="NZ_JADBEL010000001.1"/>
</dbReference>
<keyword evidence="1" id="KW-1133">Transmembrane helix</keyword>
<evidence type="ECO:0000259" key="2">
    <source>
        <dbReference type="Pfam" id="PF02517"/>
    </source>
</evidence>
<dbReference type="EMBL" id="JADBEL010000001">
    <property type="protein sequence ID" value="MBE1553174.1"/>
    <property type="molecule type" value="Genomic_DNA"/>
</dbReference>
<keyword evidence="4" id="KW-1185">Reference proteome</keyword>
<feature type="domain" description="CAAX prenyl protease 2/Lysostaphin resistance protein A-like" evidence="2">
    <location>
        <begin position="124"/>
        <end position="223"/>
    </location>
</feature>
<feature type="transmembrane region" description="Helical" evidence="1">
    <location>
        <begin position="40"/>
        <end position="61"/>
    </location>
</feature>
<dbReference type="InterPro" id="IPR003675">
    <property type="entry name" value="Rce1/LyrA-like_dom"/>
</dbReference>
<feature type="transmembrane region" description="Helical" evidence="1">
    <location>
        <begin position="184"/>
        <end position="207"/>
    </location>
</feature>
<protein>
    <submittedName>
        <fullName evidence="3">Membrane protease YdiL (CAAX protease family)</fullName>
    </submittedName>
</protein>
<dbReference type="Proteomes" id="UP000658225">
    <property type="component" value="Unassembled WGS sequence"/>
</dbReference>